<dbReference type="PANTHER" id="PTHR43357:SF3">
    <property type="entry name" value="FE(3+)-TRANSPORT SYSTEM PERMEASE PROTEIN FBPB 2"/>
    <property type="match status" value="1"/>
</dbReference>
<dbReference type="Proteomes" id="UP000677305">
    <property type="component" value="Chromosome"/>
</dbReference>
<keyword evidence="11" id="KW-1185">Reference proteome</keyword>
<comment type="subcellular location">
    <subcellularLocation>
        <location evidence="1">Cell inner membrane</location>
        <topology evidence="1">Multi-pass membrane protein</topology>
    </subcellularLocation>
    <subcellularLocation>
        <location evidence="8">Cell membrane</location>
        <topology evidence="8">Multi-pass membrane protein</topology>
    </subcellularLocation>
</comment>
<keyword evidence="6 8" id="KW-1133">Transmembrane helix</keyword>
<proteinExistence type="inferred from homology"/>
<feature type="transmembrane region" description="Helical" evidence="8">
    <location>
        <begin position="143"/>
        <end position="165"/>
    </location>
</feature>
<protein>
    <submittedName>
        <fullName evidence="10">Iron ABC transporter permease</fullName>
    </submittedName>
</protein>
<evidence type="ECO:0000256" key="1">
    <source>
        <dbReference type="ARBA" id="ARBA00004429"/>
    </source>
</evidence>
<dbReference type="SUPFAM" id="SSF161098">
    <property type="entry name" value="MetI-like"/>
    <property type="match status" value="2"/>
</dbReference>
<evidence type="ECO:0000256" key="7">
    <source>
        <dbReference type="ARBA" id="ARBA00023136"/>
    </source>
</evidence>
<gene>
    <name evidence="10" type="ORF">HYG85_09055</name>
</gene>
<evidence type="ECO:0000256" key="6">
    <source>
        <dbReference type="ARBA" id="ARBA00022989"/>
    </source>
</evidence>
<keyword evidence="5 8" id="KW-0812">Transmembrane</keyword>
<feature type="domain" description="ABC transmembrane type-1" evidence="9">
    <location>
        <begin position="349"/>
        <end position="539"/>
    </location>
</feature>
<reference evidence="10 11" key="1">
    <citation type="submission" date="2020-07" db="EMBL/GenBank/DDBJ databases">
        <title>Vallitalea guaymasensis genome.</title>
        <authorList>
            <person name="Postec A."/>
        </authorList>
    </citation>
    <scope>NUCLEOTIDE SEQUENCE [LARGE SCALE GENOMIC DNA]</scope>
    <source>
        <strain evidence="10 11">Ra1766G1</strain>
    </source>
</reference>
<feature type="transmembrane region" description="Helical" evidence="8">
    <location>
        <begin position="353"/>
        <end position="375"/>
    </location>
</feature>
<name>A0A8J8MA30_9FIRM</name>
<dbReference type="InterPro" id="IPR035906">
    <property type="entry name" value="MetI-like_sf"/>
</dbReference>
<feature type="transmembrane region" description="Helical" evidence="8">
    <location>
        <begin position="412"/>
        <end position="428"/>
    </location>
</feature>
<evidence type="ECO:0000259" key="9">
    <source>
        <dbReference type="PROSITE" id="PS50928"/>
    </source>
</evidence>
<dbReference type="EMBL" id="CP058561">
    <property type="protein sequence ID" value="QUH29059.1"/>
    <property type="molecule type" value="Genomic_DNA"/>
</dbReference>
<dbReference type="PROSITE" id="PS50928">
    <property type="entry name" value="ABC_TM1"/>
    <property type="match status" value="2"/>
</dbReference>
<keyword evidence="2 8" id="KW-0813">Transport</keyword>
<accession>A0A8J8MA30</accession>
<feature type="transmembrane region" description="Helical" evidence="8">
    <location>
        <begin position="518"/>
        <end position="540"/>
    </location>
</feature>
<evidence type="ECO:0000313" key="10">
    <source>
        <dbReference type="EMBL" id="QUH29059.1"/>
    </source>
</evidence>
<comment type="similarity">
    <text evidence="8">Belongs to the binding-protein-dependent transport system permease family.</text>
</comment>
<dbReference type="PANTHER" id="PTHR43357">
    <property type="entry name" value="INNER MEMBRANE ABC TRANSPORTER PERMEASE PROTEIN YDCV"/>
    <property type="match status" value="1"/>
</dbReference>
<feature type="transmembrane region" description="Helical" evidence="8">
    <location>
        <begin position="249"/>
        <end position="272"/>
    </location>
</feature>
<dbReference type="GO" id="GO:0055085">
    <property type="term" value="P:transmembrane transport"/>
    <property type="evidence" value="ECO:0007669"/>
    <property type="project" value="InterPro"/>
</dbReference>
<dbReference type="AlphaFoldDB" id="A0A8J8MA30"/>
<feature type="transmembrane region" description="Helical" evidence="8">
    <location>
        <begin position="387"/>
        <end position="406"/>
    </location>
</feature>
<feature type="transmembrane region" description="Helical" evidence="8">
    <location>
        <begin position="12"/>
        <end position="31"/>
    </location>
</feature>
<dbReference type="InterPro" id="IPR000515">
    <property type="entry name" value="MetI-like"/>
</dbReference>
<sequence length="550" mass="60332">MKRIRKFFNFWNVVRIVAFATLAVVLIYPFFSMLRESFVSQETGGFTIANYLEFFKYPYYYKTLFNSLSVVITATILSTLIGLPMAYITTRYNVWGKPLINIMIILSLLSPPFIGAYSWILLLGRNGFLTNIFRNIGIELPTIYGWTGIVLVFTLKFFPYVYLFVSGALKSMDSSIEEAAENLGVSGIKKLFTITFPLILPTITAGALMVFMTSLADFGTPMLIGEGYKVLPVLIYEEYMSEIGGNATIASMLSVIIIICAVAILLVQKLVIAKKSYMMSSLRPPKVVKLTKGKRIGLTAFCLIIAGIAMIQQVVVVITSFIKTNGPIFVKGFSLDSYKMIISKLSTNISNTFLYSTIAIIIMVIAGLLLSYLIVRKKSKVNSLLDILIMFPYVIPGAVLGISLLVAFNKGPVMLAGTAWILIIAYVIRKLPYTIRSSTAILYQIDPSIEEASINLGVSPMKTFFKTTARLMAPGVLSGAILSWITTINELSSSVILYTGKTATISVAIYTEVVRASFGTAAALASILTVTTIVSILIFNKISGGKGITM</sequence>
<dbReference type="Pfam" id="PF00528">
    <property type="entry name" value="BPD_transp_1"/>
    <property type="match status" value="2"/>
</dbReference>
<keyword evidence="3" id="KW-1003">Cell membrane</keyword>
<organism evidence="10 11">
    <name type="scientific">Vallitalea guaymasensis</name>
    <dbReference type="NCBI Taxonomy" id="1185412"/>
    <lineage>
        <taxon>Bacteria</taxon>
        <taxon>Bacillati</taxon>
        <taxon>Bacillota</taxon>
        <taxon>Clostridia</taxon>
        <taxon>Lachnospirales</taxon>
        <taxon>Vallitaleaceae</taxon>
        <taxon>Vallitalea</taxon>
    </lineage>
</organism>
<evidence type="ECO:0000313" key="11">
    <source>
        <dbReference type="Proteomes" id="UP000677305"/>
    </source>
</evidence>
<evidence type="ECO:0000256" key="3">
    <source>
        <dbReference type="ARBA" id="ARBA00022475"/>
    </source>
</evidence>
<feature type="transmembrane region" description="Helical" evidence="8">
    <location>
        <begin position="99"/>
        <end position="123"/>
    </location>
</feature>
<feature type="transmembrane region" description="Helical" evidence="8">
    <location>
        <begin position="64"/>
        <end position="87"/>
    </location>
</feature>
<evidence type="ECO:0000256" key="2">
    <source>
        <dbReference type="ARBA" id="ARBA00022448"/>
    </source>
</evidence>
<dbReference type="GO" id="GO:0005886">
    <property type="term" value="C:plasma membrane"/>
    <property type="evidence" value="ECO:0007669"/>
    <property type="project" value="UniProtKB-SubCell"/>
</dbReference>
<evidence type="ECO:0000256" key="5">
    <source>
        <dbReference type="ARBA" id="ARBA00022692"/>
    </source>
</evidence>
<evidence type="ECO:0000256" key="8">
    <source>
        <dbReference type="RuleBase" id="RU363032"/>
    </source>
</evidence>
<dbReference type="KEGG" id="vgu:HYG85_09055"/>
<keyword evidence="4" id="KW-0997">Cell inner membrane</keyword>
<feature type="transmembrane region" description="Helical" evidence="8">
    <location>
        <begin position="296"/>
        <end position="322"/>
    </location>
</feature>
<keyword evidence="7 8" id="KW-0472">Membrane</keyword>
<evidence type="ECO:0000256" key="4">
    <source>
        <dbReference type="ARBA" id="ARBA00022519"/>
    </source>
</evidence>
<feature type="transmembrane region" description="Helical" evidence="8">
    <location>
        <begin position="471"/>
        <end position="498"/>
    </location>
</feature>
<dbReference type="CDD" id="cd06261">
    <property type="entry name" value="TM_PBP2"/>
    <property type="match status" value="2"/>
</dbReference>
<dbReference type="RefSeq" id="WP_212693199.1">
    <property type="nucleotide sequence ID" value="NZ_CP058561.1"/>
</dbReference>
<feature type="domain" description="ABC transmembrane type-1" evidence="9">
    <location>
        <begin position="64"/>
        <end position="268"/>
    </location>
</feature>
<dbReference type="Gene3D" id="1.10.3720.10">
    <property type="entry name" value="MetI-like"/>
    <property type="match status" value="2"/>
</dbReference>
<feature type="transmembrane region" description="Helical" evidence="8">
    <location>
        <begin position="191"/>
        <end position="212"/>
    </location>
</feature>